<reference evidence="2 3" key="1">
    <citation type="submission" date="2019-10" db="EMBL/GenBank/DDBJ databases">
        <title>Whole-genome sequence of the extremophile Heliorestis acidaminivorans DSM 24790.</title>
        <authorList>
            <person name="Kyndt J.A."/>
            <person name="Meyer T.E."/>
        </authorList>
    </citation>
    <scope>NUCLEOTIDE SEQUENCE [LARGE SCALE GENOMIC DNA]</scope>
    <source>
        <strain evidence="2 3">DSM 24790</strain>
    </source>
</reference>
<keyword evidence="1" id="KW-1133">Transmembrane helix</keyword>
<feature type="transmembrane region" description="Helical" evidence="1">
    <location>
        <begin position="237"/>
        <end position="257"/>
    </location>
</feature>
<dbReference type="Proteomes" id="UP000468766">
    <property type="component" value="Unassembled WGS sequence"/>
</dbReference>
<dbReference type="EMBL" id="WBXO01000005">
    <property type="protein sequence ID" value="KAB2952734.1"/>
    <property type="molecule type" value="Genomic_DNA"/>
</dbReference>
<accession>A0A6I0F0Y3</accession>
<feature type="transmembrane region" description="Helical" evidence="1">
    <location>
        <begin position="144"/>
        <end position="164"/>
    </location>
</feature>
<dbReference type="RefSeq" id="WP_151620011.1">
    <property type="nucleotide sequence ID" value="NZ_WBXO01000005.1"/>
</dbReference>
<evidence type="ECO:0000313" key="3">
    <source>
        <dbReference type="Proteomes" id="UP000468766"/>
    </source>
</evidence>
<feature type="transmembrane region" description="Helical" evidence="1">
    <location>
        <begin position="12"/>
        <end position="31"/>
    </location>
</feature>
<feature type="transmembrane region" description="Helical" evidence="1">
    <location>
        <begin position="176"/>
        <end position="196"/>
    </location>
</feature>
<evidence type="ECO:0000313" key="2">
    <source>
        <dbReference type="EMBL" id="KAB2952734.1"/>
    </source>
</evidence>
<feature type="transmembrane region" description="Helical" evidence="1">
    <location>
        <begin position="43"/>
        <end position="67"/>
    </location>
</feature>
<keyword evidence="1" id="KW-0472">Membrane</keyword>
<feature type="transmembrane region" description="Helical" evidence="1">
    <location>
        <begin position="208"/>
        <end position="231"/>
    </location>
</feature>
<gene>
    <name evidence="2" type="ORF">F9B85_08780</name>
</gene>
<proteinExistence type="predicted"/>
<feature type="transmembrane region" description="Helical" evidence="1">
    <location>
        <begin position="74"/>
        <end position="94"/>
    </location>
</feature>
<dbReference type="AlphaFoldDB" id="A0A6I0F0Y3"/>
<dbReference type="OrthoDB" id="5188521at2"/>
<protein>
    <submittedName>
        <fullName evidence="2">Uncharacterized protein</fullName>
    </submittedName>
</protein>
<feature type="transmembrane region" description="Helical" evidence="1">
    <location>
        <begin position="100"/>
        <end position="123"/>
    </location>
</feature>
<comment type="caution">
    <text evidence="2">The sequence shown here is derived from an EMBL/GenBank/DDBJ whole genome shotgun (WGS) entry which is preliminary data.</text>
</comment>
<evidence type="ECO:0000256" key="1">
    <source>
        <dbReference type="SAM" id="Phobius"/>
    </source>
</evidence>
<name>A0A6I0F0Y3_9FIRM</name>
<organism evidence="2 3">
    <name type="scientific">Heliorestis acidaminivorans</name>
    <dbReference type="NCBI Taxonomy" id="553427"/>
    <lineage>
        <taxon>Bacteria</taxon>
        <taxon>Bacillati</taxon>
        <taxon>Bacillota</taxon>
        <taxon>Clostridia</taxon>
        <taxon>Eubacteriales</taxon>
        <taxon>Heliobacteriaceae</taxon>
        <taxon>Heliorestis</taxon>
    </lineage>
</organism>
<keyword evidence="3" id="KW-1185">Reference proteome</keyword>
<keyword evidence="1" id="KW-0812">Transmembrane</keyword>
<sequence>MKMKKQFLIAEKMSLLVALLAIVASIGGLLLENLYRDSEAIRAVWFVNDLITLFVAVPILMGSIYFASKGSIRASLVWVGSLWYMLYNYVFYMYGAAFNAFLLIYILLFVLSVYSLILTLVQINVVKLKSQLLDRAPTKAVSTFLFAFAGALGFPWVMLALRFIQLGETPPFEMTIVFATDLSFLVSVLIFSGILLRKKNPWGVVLSAMVMLKGVLYPLVLIIGGALAFVRVGTWDVFIPLYAVLWLLCIYFYQLLLSRIGVEKI</sequence>